<comment type="similarity">
    <text evidence="1">Belongs to the thioesterase family.</text>
</comment>
<accession>A0A7W3N109</accession>
<dbReference type="PANTHER" id="PTHR11487">
    <property type="entry name" value="THIOESTERASE"/>
    <property type="match status" value="1"/>
</dbReference>
<keyword evidence="2" id="KW-0378">Hydrolase</keyword>
<dbReference type="EMBL" id="JACJII010000001">
    <property type="protein sequence ID" value="MBA9005547.1"/>
    <property type="molecule type" value="Genomic_DNA"/>
</dbReference>
<dbReference type="InterPro" id="IPR020802">
    <property type="entry name" value="TesA-like"/>
</dbReference>
<sequence length="250" mass="27542">MSRELWLRRLRPAPEAGVRLVCFPYAGGSAVMYRGLADRLWPAVEVLAVQYPGRQDRRREALVHDIGELADRIAPHVPVDADLAFFGHSMGAVVGYEVARRLEREAGVVLRELFASGRRAPSRARPALRPRDEEEFVGWLITLGGAGAGLLNDPEMRALFLPVLQADHGAIEAYRHSPGPVLNCPITVLTGESDPLTTLEEARDWARHTTAGTEVRVFAGGHFFIESDPQGVADVVLERLTRLRARLADS</sequence>
<dbReference type="Proteomes" id="UP000539313">
    <property type="component" value="Unassembled WGS sequence"/>
</dbReference>
<dbReference type="Pfam" id="PF00975">
    <property type="entry name" value="Thioesterase"/>
    <property type="match status" value="1"/>
</dbReference>
<evidence type="ECO:0000256" key="1">
    <source>
        <dbReference type="ARBA" id="ARBA00007169"/>
    </source>
</evidence>
<organism evidence="4 5">
    <name type="scientific">Thermomonospora cellulosilytica</name>
    <dbReference type="NCBI Taxonomy" id="1411118"/>
    <lineage>
        <taxon>Bacteria</taxon>
        <taxon>Bacillati</taxon>
        <taxon>Actinomycetota</taxon>
        <taxon>Actinomycetes</taxon>
        <taxon>Streptosporangiales</taxon>
        <taxon>Thermomonosporaceae</taxon>
        <taxon>Thermomonospora</taxon>
    </lineage>
</organism>
<dbReference type="GO" id="GO:0016787">
    <property type="term" value="F:hydrolase activity"/>
    <property type="evidence" value="ECO:0007669"/>
    <property type="project" value="UniProtKB-KW"/>
</dbReference>
<evidence type="ECO:0000313" key="5">
    <source>
        <dbReference type="Proteomes" id="UP000539313"/>
    </source>
</evidence>
<evidence type="ECO:0000259" key="3">
    <source>
        <dbReference type="SMART" id="SM00824"/>
    </source>
</evidence>
<protein>
    <submittedName>
        <fullName evidence="4">Surfactin synthase thioesterase subunit</fullName>
    </submittedName>
</protein>
<dbReference type="GO" id="GO:0008610">
    <property type="term" value="P:lipid biosynthetic process"/>
    <property type="evidence" value="ECO:0007669"/>
    <property type="project" value="TreeGrafter"/>
</dbReference>
<dbReference type="InterPro" id="IPR029058">
    <property type="entry name" value="AB_hydrolase_fold"/>
</dbReference>
<evidence type="ECO:0000256" key="2">
    <source>
        <dbReference type="ARBA" id="ARBA00022801"/>
    </source>
</evidence>
<feature type="domain" description="Thioesterase TesA-like" evidence="3">
    <location>
        <begin position="21"/>
        <end position="240"/>
    </location>
</feature>
<dbReference type="PANTHER" id="PTHR11487:SF0">
    <property type="entry name" value="S-ACYL FATTY ACID SYNTHASE THIOESTERASE, MEDIUM CHAIN"/>
    <property type="match status" value="1"/>
</dbReference>
<gene>
    <name evidence="4" type="ORF">HNR21_004429</name>
</gene>
<proteinExistence type="inferred from homology"/>
<keyword evidence="5" id="KW-1185">Reference proteome</keyword>
<dbReference type="SMART" id="SM00824">
    <property type="entry name" value="PKS_TE"/>
    <property type="match status" value="1"/>
</dbReference>
<dbReference type="AlphaFoldDB" id="A0A7W3N109"/>
<dbReference type="InterPro" id="IPR012223">
    <property type="entry name" value="TEII"/>
</dbReference>
<evidence type="ECO:0000313" key="4">
    <source>
        <dbReference type="EMBL" id="MBA9005547.1"/>
    </source>
</evidence>
<name>A0A7W3N109_9ACTN</name>
<dbReference type="RefSeq" id="WP_182706704.1">
    <property type="nucleotide sequence ID" value="NZ_JACJII010000001.1"/>
</dbReference>
<reference evidence="4 5" key="1">
    <citation type="submission" date="2020-08" db="EMBL/GenBank/DDBJ databases">
        <title>Sequencing the genomes of 1000 actinobacteria strains.</title>
        <authorList>
            <person name="Klenk H.-P."/>
        </authorList>
    </citation>
    <scope>NUCLEOTIDE SEQUENCE [LARGE SCALE GENOMIC DNA]</scope>
    <source>
        <strain evidence="4 5">DSM 45823</strain>
    </source>
</reference>
<dbReference type="SUPFAM" id="SSF53474">
    <property type="entry name" value="alpha/beta-Hydrolases"/>
    <property type="match status" value="1"/>
</dbReference>
<dbReference type="Gene3D" id="3.40.50.1820">
    <property type="entry name" value="alpha/beta hydrolase"/>
    <property type="match status" value="1"/>
</dbReference>
<dbReference type="InterPro" id="IPR001031">
    <property type="entry name" value="Thioesterase"/>
</dbReference>
<comment type="caution">
    <text evidence="4">The sequence shown here is derived from an EMBL/GenBank/DDBJ whole genome shotgun (WGS) entry which is preliminary data.</text>
</comment>